<accession>A0A165UQ21</accession>
<sequence length="73" mass="8509">MSPSTPQRSDMFLSLALFAHQQDHTITEHFSVPEDYVLSTTPAIWFEYDYMESLTAYPVHSSCQRGVTYQRVY</sequence>
<protein>
    <submittedName>
        <fullName evidence="1">Uncharacterized protein</fullName>
    </submittedName>
</protein>
<evidence type="ECO:0000313" key="1">
    <source>
        <dbReference type="EMBL" id="KZT28520.1"/>
    </source>
</evidence>
<dbReference type="InParanoid" id="A0A165UQ21"/>
<dbReference type="Proteomes" id="UP000076761">
    <property type="component" value="Unassembled WGS sequence"/>
</dbReference>
<evidence type="ECO:0000313" key="2">
    <source>
        <dbReference type="Proteomes" id="UP000076761"/>
    </source>
</evidence>
<gene>
    <name evidence="1" type="ORF">NEOLEDRAFT_1129328</name>
</gene>
<proteinExistence type="predicted"/>
<dbReference type="EMBL" id="KV425557">
    <property type="protein sequence ID" value="KZT28520.1"/>
    <property type="molecule type" value="Genomic_DNA"/>
</dbReference>
<dbReference type="AlphaFoldDB" id="A0A165UQ21"/>
<organism evidence="1 2">
    <name type="scientific">Neolentinus lepideus HHB14362 ss-1</name>
    <dbReference type="NCBI Taxonomy" id="1314782"/>
    <lineage>
        <taxon>Eukaryota</taxon>
        <taxon>Fungi</taxon>
        <taxon>Dikarya</taxon>
        <taxon>Basidiomycota</taxon>
        <taxon>Agaricomycotina</taxon>
        <taxon>Agaricomycetes</taxon>
        <taxon>Gloeophyllales</taxon>
        <taxon>Gloeophyllaceae</taxon>
        <taxon>Neolentinus</taxon>
    </lineage>
</organism>
<keyword evidence="2" id="KW-1185">Reference proteome</keyword>
<name>A0A165UQ21_9AGAM</name>
<reference evidence="1 2" key="1">
    <citation type="journal article" date="2016" name="Mol. Biol. Evol.">
        <title>Comparative Genomics of Early-Diverging Mushroom-Forming Fungi Provides Insights into the Origins of Lignocellulose Decay Capabilities.</title>
        <authorList>
            <person name="Nagy L.G."/>
            <person name="Riley R."/>
            <person name="Tritt A."/>
            <person name="Adam C."/>
            <person name="Daum C."/>
            <person name="Floudas D."/>
            <person name="Sun H."/>
            <person name="Yadav J.S."/>
            <person name="Pangilinan J."/>
            <person name="Larsson K.H."/>
            <person name="Matsuura K."/>
            <person name="Barry K."/>
            <person name="Labutti K."/>
            <person name="Kuo R."/>
            <person name="Ohm R.A."/>
            <person name="Bhattacharya S.S."/>
            <person name="Shirouzu T."/>
            <person name="Yoshinaga Y."/>
            <person name="Martin F.M."/>
            <person name="Grigoriev I.V."/>
            <person name="Hibbett D.S."/>
        </authorList>
    </citation>
    <scope>NUCLEOTIDE SEQUENCE [LARGE SCALE GENOMIC DNA]</scope>
    <source>
        <strain evidence="1 2">HHB14362 ss-1</strain>
    </source>
</reference>